<dbReference type="PROSITE" id="PS51371">
    <property type="entry name" value="CBS"/>
    <property type="match status" value="1"/>
</dbReference>
<feature type="region of interest" description="Disordered" evidence="4">
    <location>
        <begin position="1"/>
        <end position="25"/>
    </location>
</feature>
<dbReference type="HOGENOM" id="CLU_037525_0_0_1"/>
<name>A0A067M0R3_BOTB1</name>
<evidence type="ECO:0000313" key="6">
    <source>
        <dbReference type="EMBL" id="KDQ09154.1"/>
    </source>
</evidence>
<sequence>MSSRRKTFASSARGEASDDAAPTPVPLWSQEPIWARDLVEEPVVSINGDAAVERACETLLSNEASCLVVYSIDGSDSSKSYDGLFDYADVNAYLNLAINANSLSPEDLERQQVEMIINNAKDGGDVPVRLACDLSEKNPMVVQTQNSTHLSLLREFSQGKHRVAIKNNAGEIEGIVSDRRLVQWLMTHAPSHPVLSATLQLPISELNIGSRMVISAPADSTIRDAMAMMSAEGVSSIAVVDHNGNLLSAVSVTDIGKLIVPSQSKSVLNTTLLQFISKIKEPEGLTDGAERYPAFSVVPSSTLGYTMQKILAINAHRVFITDDPNLPASPGGAPGNLRGVVSLVDILSVFARLAGIPNVDPGQMRLRRASSSSSSRSSRHKPSGSVG</sequence>
<dbReference type="Proteomes" id="UP000027195">
    <property type="component" value="Unassembled WGS sequence"/>
</dbReference>
<evidence type="ECO:0000256" key="1">
    <source>
        <dbReference type="ARBA" id="ARBA00022737"/>
    </source>
</evidence>
<keyword evidence="1" id="KW-0677">Repeat</keyword>
<dbReference type="GO" id="GO:0004865">
    <property type="term" value="F:protein serine/threonine phosphatase inhibitor activity"/>
    <property type="evidence" value="ECO:0007669"/>
    <property type="project" value="TreeGrafter"/>
</dbReference>
<dbReference type="SMART" id="SM00116">
    <property type="entry name" value="CBS"/>
    <property type="match status" value="3"/>
</dbReference>
<dbReference type="GO" id="GO:0042149">
    <property type="term" value="P:cellular response to glucose starvation"/>
    <property type="evidence" value="ECO:0007669"/>
    <property type="project" value="TreeGrafter"/>
</dbReference>
<dbReference type="PANTHER" id="PTHR13780">
    <property type="entry name" value="AMP-ACTIVATED PROTEIN KINASE, GAMMA REGULATORY SUBUNIT"/>
    <property type="match status" value="1"/>
</dbReference>
<dbReference type="EMBL" id="KL198082">
    <property type="protein sequence ID" value="KDQ09154.1"/>
    <property type="molecule type" value="Genomic_DNA"/>
</dbReference>
<dbReference type="Gene3D" id="3.10.580.10">
    <property type="entry name" value="CBS-domain"/>
    <property type="match status" value="2"/>
</dbReference>
<dbReference type="FunCoup" id="A0A067M0R3">
    <property type="interactions" value="20"/>
</dbReference>
<protein>
    <recommendedName>
        <fullName evidence="5">CBS domain-containing protein</fullName>
    </recommendedName>
</protein>
<dbReference type="InterPro" id="IPR050511">
    <property type="entry name" value="AMPK_gamma/SDS23_families"/>
</dbReference>
<dbReference type="CDD" id="cd02205">
    <property type="entry name" value="CBS_pair_SF"/>
    <property type="match status" value="2"/>
</dbReference>
<dbReference type="OrthoDB" id="449052at2759"/>
<feature type="compositionally biased region" description="Basic residues" evidence="4">
    <location>
        <begin position="377"/>
        <end position="387"/>
    </location>
</feature>
<dbReference type="InParanoid" id="A0A067M0R3"/>
<feature type="domain" description="CBS" evidence="5">
    <location>
        <begin position="209"/>
        <end position="266"/>
    </location>
</feature>
<gene>
    <name evidence="6" type="ORF">BOTBODRAFT_165200</name>
</gene>
<evidence type="ECO:0000256" key="4">
    <source>
        <dbReference type="SAM" id="MobiDB-lite"/>
    </source>
</evidence>
<dbReference type="AlphaFoldDB" id="A0A067M0R3"/>
<evidence type="ECO:0000313" key="7">
    <source>
        <dbReference type="Proteomes" id="UP000027195"/>
    </source>
</evidence>
<dbReference type="STRING" id="930990.A0A067M0R3"/>
<keyword evidence="7" id="KW-1185">Reference proteome</keyword>
<evidence type="ECO:0000259" key="5">
    <source>
        <dbReference type="PROSITE" id="PS51371"/>
    </source>
</evidence>
<dbReference type="SUPFAM" id="SSF54631">
    <property type="entry name" value="CBS-domain pair"/>
    <property type="match status" value="2"/>
</dbReference>
<keyword evidence="2 3" id="KW-0129">CBS domain</keyword>
<evidence type="ECO:0000256" key="2">
    <source>
        <dbReference type="ARBA" id="ARBA00023122"/>
    </source>
</evidence>
<accession>A0A067M0R3</accession>
<proteinExistence type="predicted"/>
<evidence type="ECO:0000256" key="3">
    <source>
        <dbReference type="PROSITE-ProRule" id="PRU00703"/>
    </source>
</evidence>
<reference evidence="7" key="1">
    <citation type="journal article" date="2014" name="Proc. Natl. Acad. Sci. U.S.A.">
        <title>Extensive sampling of basidiomycete genomes demonstrates inadequacy of the white-rot/brown-rot paradigm for wood decay fungi.</title>
        <authorList>
            <person name="Riley R."/>
            <person name="Salamov A.A."/>
            <person name="Brown D.W."/>
            <person name="Nagy L.G."/>
            <person name="Floudas D."/>
            <person name="Held B.W."/>
            <person name="Levasseur A."/>
            <person name="Lombard V."/>
            <person name="Morin E."/>
            <person name="Otillar R."/>
            <person name="Lindquist E.A."/>
            <person name="Sun H."/>
            <person name="LaButti K.M."/>
            <person name="Schmutz J."/>
            <person name="Jabbour D."/>
            <person name="Luo H."/>
            <person name="Baker S.E."/>
            <person name="Pisabarro A.G."/>
            <person name="Walton J.D."/>
            <person name="Blanchette R.A."/>
            <person name="Henrissat B."/>
            <person name="Martin F."/>
            <person name="Cullen D."/>
            <person name="Hibbett D.S."/>
            <person name="Grigoriev I.V."/>
        </authorList>
    </citation>
    <scope>NUCLEOTIDE SEQUENCE [LARGE SCALE GENOMIC DNA]</scope>
    <source>
        <strain evidence="7">FD-172 SS1</strain>
    </source>
</reference>
<dbReference type="InterPro" id="IPR000644">
    <property type="entry name" value="CBS_dom"/>
</dbReference>
<feature type="region of interest" description="Disordered" evidence="4">
    <location>
        <begin position="364"/>
        <end position="387"/>
    </location>
</feature>
<dbReference type="PANTHER" id="PTHR13780:SF36">
    <property type="entry name" value="CBS DOMAIN-CONTAINING PROTEIN"/>
    <property type="match status" value="1"/>
</dbReference>
<dbReference type="InterPro" id="IPR046342">
    <property type="entry name" value="CBS_dom_sf"/>
</dbReference>
<organism evidence="6 7">
    <name type="scientific">Botryobasidium botryosum (strain FD-172 SS1)</name>
    <dbReference type="NCBI Taxonomy" id="930990"/>
    <lineage>
        <taxon>Eukaryota</taxon>
        <taxon>Fungi</taxon>
        <taxon>Dikarya</taxon>
        <taxon>Basidiomycota</taxon>
        <taxon>Agaricomycotina</taxon>
        <taxon>Agaricomycetes</taxon>
        <taxon>Cantharellales</taxon>
        <taxon>Botryobasidiaceae</taxon>
        <taxon>Botryobasidium</taxon>
    </lineage>
</organism>
<dbReference type="Pfam" id="PF00571">
    <property type="entry name" value="CBS"/>
    <property type="match status" value="1"/>
</dbReference>